<feature type="transmembrane region" description="Helical" evidence="9">
    <location>
        <begin position="136"/>
        <end position="157"/>
    </location>
</feature>
<evidence type="ECO:0000256" key="2">
    <source>
        <dbReference type="ARBA" id="ARBA00007863"/>
    </source>
</evidence>
<feature type="transmembrane region" description="Helical" evidence="9">
    <location>
        <begin position="105"/>
        <end position="124"/>
    </location>
</feature>
<dbReference type="PANTHER" id="PTHR14233">
    <property type="entry name" value="DUF914-RELATED"/>
    <property type="match status" value="1"/>
</dbReference>
<evidence type="ECO:0000256" key="5">
    <source>
        <dbReference type="ARBA" id="ARBA00022824"/>
    </source>
</evidence>
<dbReference type="GO" id="GO:0016020">
    <property type="term" value="C:membrane"/>
    <property type="evidence" value="ECO:0007669"/>
    <property type="project" value="UniProtKB-SubCell"/>
</dbReference>
<dbReference type="Pfam" id="PF06027">
    <property type="entry name" value="SLC35F"/>
    <property type="match status" value="1"/>
</dbReference>
<name>A0A395H7D3_9EURO</name>
<evidence type="ECO:0000256" key="6">
    <source>
        <dbReference type="ARBA" id="ARBA00022989"/>
    </source>
</evidence>
<sequence length="424" mass="47127">MSNTTARVAAPKSYPDTASNPPVPQSPKQDAPIMGDDSHQSADSLQEPPADLLEKQDGFLAYLTTKEFYITLLLGQVLAIANTACSTFSTLLVREGTSIPAFQTFFNYLLLNIIFTSYTIYRYGIRGWAQMVLNHGWKYIFLSFCDVEGNYFIVLAYRYTTMLSAQLINFWAIAVVVIVSFTFLRVRYHSTQVLGILICISGMGVLIASDHITGADDGNYSSGDQIKGDFFALLGATFYGLANTGEEFFVSTAPVYEVLGQMAMYGMVINGIQAGIFDRSSFQTATWNSQVGVYLTGYTLCLAFFYCMVPLLFRLSSAAFFNISMLTMNFWGVLIGVGVFHYTIHWMYPIAFMLIIIGQLIYYLGRRVLGDARKPWLGRNQERGVSGLFTARRKLETTAGRGRSDSVSTTYSEHDPMLPHASAA</sequence>
<dbReference type="VEuPathDB" id="FungiDB:BO80DRAFT_379320"/>
<keyword evidence="3" id="KW-0813">Transport</keyword>
<feature type="region of interest" description="Disordered" evidence="8">
    <location>
        <begin position="1"/>
        <end position="46"/>
    </location>
</feature>
<dbReference type="Proteomes" id="UP000249402">
    <property type="component" value="Unassembled WGS sequence"/>
</dbReference>
<dbReference type="InterPro" id="IPR009262">
    <property type="entry name" value="SLC35_F1/F2/F6"/>
</dbReference>
<dbReference type="GO" id="GO:0022857">
    <property type="term" value="F:transmembrane transporter activity"/>
    <property type="evidence" value="ECO:0007669"/>
    <property type="project" value="InterPro"/>
</dbReference>
<feature type="transmembrane region" description="Helical" evidence="9">
    <location>
        <begin position="163"/>
        <end position="186"/>
    </location>
</feature>
<comment type="similarity">
    <text evidence="2">Belongs to the SLC35F solute transporter family.</text>
</comment>
<feature type="transmembrane region" description="Helical" evidence="9">
    <location>
        <begin position="68"/>
        <end position="93"/>
    </location>
</feature>
<protein>
    <submittedName>
        <fullName evidence="10">DUF914 domain membrane protein</fullName>
    </submittedName>
</protein>
<gene>
    <name evidence="10" type="ORF">BO80DRAFT_379320</name>
</gene>
<dbReference type="STRING" id="1448316.A0A395H7D3"/>
<evidence type="ECO:0000256" key="8">
    <source>
        <dbReference type="SAM" id="MobiDB-lite"/>
    </source>
</evidence>
<dbReference type="EMBL" id="KZ824432">
    <property type="protein sequence ID" value="RAL02134.1"/>
    <property type="molecule type" value="Genomic_DNA"/>
</dbReference>
<feature type="transmembrane region" description="Helical" evidence="9">
    <location>
        <begin position="291"/>
        <end position="313"/>
    </location>
</feature>
<evidence type="ECO:0000256" key="3">
    <source>
        <dbReference type="ARBA" id="ARBA00022448"/>
    </source>
</evidence>
<evidence type="ECO:0000256" key="4">
    <source>
        <dbReference type="ARBA" id="ARBA00022692"/>
    </source>
</evidence>
<accession>A0A395H7D3</accession>
<keyword evidence="6 9" id="KW-1133">Transmembrane helix</keyword>
<dbReference type="InterPro" id="IPR052221">
    <property type="entry name" value="SLC35F_Transporter"/>
</dbReference>
<dbReference type="RefSeq" id="XP_025576461.1">
    <property type="nucleotide sequence ID" value="XM_025716772.1"/>
</dbReference>
<reference evidence="10 11" key="1">
    <citation type="submission" date="2018-02" db="EMBL/GenBank/DDBJ databases">
        <title>The genomes of Aspergillus section Nigri reveals drivers in fungal speciation.</title>
        <authorList>
            <consortium name="DOE Joint Genome Institute"/>
            <person name="Vesth T.C."/>
            <person name="Nybo J."/>
            <person name="Theobald S."/>
            <person name="Brandl J."/>
            <person name="Frisvad J.C."/>
            <person name="Nielsen K.F."/>
            <person name="Lyhne E.K."/>
            <person name="Kogle M.E."/>
            <person name="Kuo A."/>
            <person name="Riley R."/>
            <person name="Clum A."/>
            <person name="Nolan M."/>
            <person name="Lipzen A."/>
            <person name="Salamov A."/>
            <person name="Henrissat B."/>
            <person name="Wiebenga A."/>
            <person name="De vries R.P."/>
            <person name="Grigoriev I.V."/>
            <person name="Mortensen U.H."/>
            <person name="Andersen M.R."/>
            <person name="Baker S.E."/>
        </authorList>
    </citation>
    <scope>NUCLEOTIDE SEQUENCE [LARGE SCALE GENOMIC DNA]</scope>
    <source>
        <strain evidence="10 11">CBS 121593</strain>
    </source>
</reference>
<feature type="transmembrane region" description="Helical" evidence="9">
    <location>
        <begin position="346"/>
        <end position="365"/>
    </location>
</feature>
<dbReference type="OrthoDB" id="429955at2759"/>
<keyword evidence="4 9" id="KW-0812">Transmembrane</keyword>
<organism evidence="10 11">
    <name type="scientific">Aspergillus ibericus CBS 121593</name>
    <dbReference type="NCBI Taxonomy" id="1448316"/>
    <lineage>
        <taxon>Eukaryota</taxon>
        <taxon>Fungi</taxon>
        <taxon>Dikarya</taxon>
        <taxon>Ascomycota</taxon>
        <taxon>Pezizomycotina</taxon>
        <taxon>Eurotiomycetes</taxon>
        <taxon>Eurotiomycetidae</taxon>
        <taxon>Eurotiales</taxon>
        <taxon>Aspergillaceae</taxon>
        <taxon>Aspergillus</taxon>
        <taxon>Aspergillus subgen. Circumdati</taxon>
    </lineage>
</organism>
<evidence type="ECO:0000256" key="1">
    <source>
        <dbReference type="ARBA" id="ARBA00004477"/>
    </source>
</evidence>
<evidence type="ECO:0000256" key="9">
    <source>
        <dbReference type="SAM" id="Phobius"/>
    </source>
</evidence>
<dbReference type="AlphaFoldDB" id="A0A395H7D3"/>
<keyword evidence="7 9" id="KW-0472">Membrane</keyword>
<dbReference type="SUPFAM" id="SSF103481">
    <property type="entry name" value="Multidrug resistance efflux transporter EmrE"/>
    <property type="match status" value="1"/>
</dbReference>
<dbReference type="PANTHER" id="PTHR14233:SF4">
    <property type="entry name" value="SOLUTE CARRIER FAMILY 35 MEMBER F2"/>
    <property type="match status" value="1"/>
</dbReference>
<feature type="transmembrane region" description="Helical" evidence="9">
    <location>
        <begin position="193"/>
        <end position="212"/>
    </location>
</feature>
<dbReference type="GeneID" id="37221637"/>
<feature type="transmembrane region" description="Helical" evidence="9">
    <location>
        <begin position="320"/>
        <end position="340"/>
    </location>
</feature>
<keyword evidence="5" id="KW-0256">Endoplasmic reticulum</keyword>
<keyword evidence="11" id="KW-1185">Reference proteome</keyword>
<evidence type="ECO:0000313" key="10">
    <source>
        <dbReference type="EMBL" id="RAL02134.1"/>
    </source>
</evidence>
<dbReference type="InterPro" id="IPR037185">
    <property type="entry name" value="EmrE-like"/>
</dbReference>
<proteinExistence type="inferred from homology"/>
<evidence type="ECO:0000313" key="11">
    <source>
        <dbReference type="Proteomes" id="UP000249402"/>
    </source>
</evidence>
<feature type="region of interest" description="Disordered" evidence="8">
    <location>
        <begin position="399"/>
        <end position="424"/>
    </location>
</feature>
<evidence type="ECO:0000256" key="7">
    <source>
        <dbReference type="ARBA" id="ARBA00023136"/>
    </source>
</evidence>
<comment type="subcellular location">
    <subcellularLocation>
        <location evidence="1">Endoplasmic reticulum membrane</location>
        <topology evidence="1">Multi-pass membrane protein</topology>
    </subcellularLocation>
</comment>